<evidence type="ECO:0000313" key="4">
    <source>
        <dbReference type="Proteomes" id="UP000000784"/>
    </source>
</evidence>
<dbReference type="PANTHER" id="PTHR35040">
    <property type="match status" value="1"/>
</dbReference>
<feature type="chain" id="PRO_5002733140" description="Spherulation-specific family 4" evidence="2">
    <location>
        <begin position="21"/>
        <end position="411"/>
    </location>
</feature>
<dbReference type="InterPro" id="IPR021986">
    <property type="entry name" value="Spherulin4"/>
</dbReference>
<dbReference type="AlphaFoldDB" id="A9BX70"/>
<dbReference type="HOGENOM" id="CLU_680822_0_0_4"/>
<organism evidence="3 4">
    <name type="scientific">Delftia acidovorans (strain DSM 14801 / SPH-1)</name>
    <dbReference type="NCBI Taxonomy" id="398578"/>
    <lineage>
        <taxon>Bacteria</taxon>
        <taxon>Pseudomonadati</taxon>
        <taxon>Pseudomonadota</taxon>
        <taxon>Betaproteobacteria</taxon>
        <taxon>Burkholderiales</taxon>
        <taxon>Comamonadaceae</taxon>
        <taxon>Delftia</taxon>
    </lineage>
</organism>
<dbReference type="eggNOG" id="COG1122">
    <property type="taxonomic scope" value="Bacteria"/>
</dbReference>
<gene>
    <name evidence="3" type="ordered locus">Daci_5517</name>
</gene>
<reference evidence="4" key="2">
    <citation type="submission" date="2007-11" db="EMBL/GenBank/DDBJ databases">
        <title>Complete sequence of Delftia acidovorans DSM 14801 / SPH-1.</title>
        <authorList>
            <person name="Copeland A."/>
            <person name="Lucas S."/>
            <person name="Lapidus A."/>
            <person name="Barry K."/>
            <person name="Glavina del Rio T."/>
            <person name="Dalin E."/>
            <person name="Tice H."/>
            <person name="Pitluck S."/>
            <person name="Lowry S."/>
            <person name="Clum A."/>
            <person name="Schmutz J."/>
            <person name="Larimer F."/>
            <person name="Land M."/>
            <person name="Hauser L."/>
            <person name="Kyrpides N."/>
            <person name="Kim E."/>
            <person name="Schleheck D."/>
            <person name="Richardson P."/>
        </authorList>
    </citation>
    <scope>NUCLEOTIDE SEQUENCE [LARGE SCALE GENOMIC DNA]</scope>
    <source>
        <strain evidence="4">DSM 14801 / SPH-1</strain>
    </source>
</reference>
<feature type="compositionally biased region" description="Gly residues" evidence="1">
    <location>
        <begin position="35"/>
        <end position="51"/>
    </location>
</feature>
<dbReference type="EMBL" id="CP000884">
    <property type="protein sequence ID" value="ABX38146.1"/>
    <property type="molecule type" value="Genomic_DNA"/>
</dbReference>
<protein>
    <recommendedName>
        <fullName evidence="5">Spherulation-specific family 4</fullName>
    </recommendedName>
</protein>
<dbReference type="STRING" id="398578.Daci_5517"/>
<feature type="signal peptide" evidence="2">
    <location>
        <begin position="1"/>
        <end position="20"/>
    </location>
</feature>
<proteinExistence type="predicted"/>
<accession>A9BX70</accession>
<evidence type="ECO:0000313" key="3">
    <source>
        <dbReference type="EMBL" id="ABX38146.1"/>
    </source>
</evidence>
<dbReference type="PANTHER" id="PTHR35040:SF9">
    <property type="entry name" value="4-LIKE CELL SURFACE PROTEIN, PUTATIVE (AFU_ORTHOLOGUE AFUA_4G14080)-RELATED"/>
    <property type="match status" value="1"/>
</dbReference>
<keyword evidence="4" id="KW-1185">Reference proteome</keyword>
<feature type="region of interest" description="Disordered" evidence="1">
    <location>
        <begin position="35"/>
        <end position="55"/>
    </location>
</feature>
<evidence type="ECO:0000256" key="2">
    <source>
        <dbReference type="SAM" id="SignalP"/>
    </source>
</evidence>
<sequence>MQRSHAPSPLVLRLGMLALAASVASCGGGGGGDSNAGGGNGGNGGDGGTGQPGVTSVTVQWTAPAARDVVTAGSALTLRAGVLADGVNAADGTVVSFSAATGVSTSALTSSGVATASLTGATPGRQQVQASATVAGRTGSASQTFYLRPAPAPLRVLVPTYFYPTGSGATAWNALTASAQANPTVQMTAILNPANGIFSGPDANITRAATAFANAGGQLVGYVSSSYGTGTRSLASIQANIDNYFTHYGAGLVKGFFIDEMAATTNRLDFYRSIYQYIKAKNPNLIVIGNPGLVPVAGYADVADVLTTFEGKGSTYATYDPRTTSFDWLYGLPNSHQASLVHNVSGCAAMQTAVQSAASARYQAGWIYVTQLEFEPSTGVGNPWAGLPNYWDAFVQTVRATNAGQAMPACS</sequence>
<dbReference type="Proteomes" id="UP000000784">
    <property type="component" value="Chromosome"/>
</dbReference>
<keyword evidence="2" id="KW-0732">Signal</keyword>
<dbReference type="PROSITE" id="PS51257">
    <property type="entry name" value="PROKAR_LIPOPROTEIN"/>
    <property type="match status" value="1"/>
</dbReference>
<evidence type="ECO:0000256" key="1">
    <source>
        <dbReference type="SAM" id="MobiDB-lite"/>
    </source>
</evidence>
<name>A9BX70_DELAS</name>
<reference evidence="3 4" key="1">
    <citation type="journal article" date="2004" name="Appl. Environ. Microbiol.">
        <title>Mineralization of individual congeners of linear alkylbenzenesulfonate by defined pairs of heterotrophic bacteria.</title>
        <authorList>
            <person name="Schleheck D."/>
            <person name="Knepper T.P."/>
            <person name="Fischer K."/>
            <person name="Cook A.M."/>
        </authorList>
    </citation>
    <scope>NUCLEOTIDE SEQUENCE [LARGE SCALE GENOMIC DNA]</scope>
    <source>
        <strain evidence="4">DSM 14801 / SPH-1</strain>
    </source>
</reference>
<evidence type="ECO:0008006" key="5">
    <source>
        <dbReference type="Google" id="ProtNLM"/>
    </source>
</evidence>
<dbReference type="Pfam" id="PF12138">
    <property type="entry name" value="Spherulin4"/>
    <property type="match status" value="1"/>
</dbReference>
<dbReference type="KEGG" id="dac:Daci_5517"/>